<gene>
    <name evidence="3" type="ORF">ACFL27_04985</name>
</gene>
<protein>
    <submittedName>
        <fullName evidence="3">Uncharacterized protein</fullName>
    </submittedName>
</protein>
<keyword evidence="4" id="KW-1185">Reference proteome</keyword>
<dbReference type="Gene3D" id="3.30.70.1290">
    <property type="entry name" value="Transposase IS200-like"/>
    <property type="match status" value="1"/>
</dbReference>
<accession>A0ABV6YTM6</accession>
<sequence length="239" mass="27995">MQLVSTDVTVESAMCFKGDLKVFWSKTKRPCINFPFIHRNPLRGGLVKRLADYNWSSYRAYAYGQCSVDWLHREAILARYSGETIPEKQQNYRIAVQEYSEEEQSLLENIRLGFILGSKQFVQSIRHRFYPGQRDPEIPEQRKIQKSNAPIPAELLVAAADYLDCDIQAIKNSLRIPRHQKAARDLLLYFICYLAVLLVLILARDCRSEKDTIDYTETDPMDSNHEHHERYQLSRFRHP</sequence>
<evidence type="ECO:0000313" key="3">
    <source>
        <dbReference type="EMBL" id="MFC1849547.1"/>
    </source>
</evidence>
<proteinExistence type="predicted"/>
<evidence type="ECO:0000256" key="2">
    <source>
        <dbReference type="SAM" id="Phobius"/>
    </source>
</evidence>
<keyword evidence="2" id="KW-0812">Transmembrane</keyword>
<dbReference type="Proteomes" id="UP001594351">
    <property type="component" value="Unassembled WGS sequence"/>
</dbReference>
<organism evidence="3 4">
    <name type="scientific">candidate division CSSED10-310 bacterium</name>
    <dbReference type="NCBI Taxonomy" id="2855610"/>
    <lineage>
        <taxon>Bacteria</taxon>
        <taxon>Bacteria division CSSED10-310</taxon>
    </lineage>
</organism>
<feature type="transmembrane region" description="Helical" evidence="2">
    <location>
        <begin position="186"/>
        <end position="203"/>
    </location>
</feature>
<evidence type="ECO:0000256" key="1">
    <source>
        <dbReference type="SAM" id="MobiDB-lite"/>
    </source>
</evidence>
<name>A0ABV6YTM6_UNCC1</name>
<keyword evidence="2" id="KW-0472">Membrane</keyword>
<evidence type="ECO:0000313" key="4">
    <source>
        <dbReference type="Proteomes" id="UP001594351"/>
    </source>
</evidence>
<reference evidence="3 4" key="1">
    <citation type="submission" date="2024-09" db="EMBL/GenBank/DDBJ databases">
        <title>Laminarin stimulates single cell rates of sulfate reduction while oxygen inhibits transcriptomic activity in coastal marine sediment.</title>
        <authorList>
            <person name="Lindsay M."/>
            <person name="Orcutt B."/>
            <person name="Emerson D."/>
            <person name="Stepanauskas R."/>
            <person name="D'Angelo T."/>
        </authorList>
    </citation>
    <scope>NUCLEOTIDE SEQUENCE [LARGE SCALE GENOMIC DNA]</scope>
    <source>
        <strain evidence="3">SAG AM-311-K15</strain>
    </source>
</reference>
<feature type="region of interest" description="Disordered" evidence="1">
    <location>
        <begin position="214"/>
        <end position="239"/>
    </location>
</feature>
<feature type="compositionally biased region" description="Basic and acidic residues" evidence="1">
    <location>
        <begin position="222"/>
        <end position="232"/>
    </location>
</feature>
<keyword evidence="2" id="KW-1133">Transmembrane helix</keyword>
<comment type="caution">
    <text evidence="3">The sequence shown here is derived from an EMBL/GenBank/DDBJ whole genome shotgun (WGS) entry which is preliminary data.</text>
</comment>
<dbReference type="EMBL" id="JBHPBY010000045">
    <property type="protein sequence ID" value="MFC1849547.1"/>
    <property type="molecule type" value="Genomic_DNA"/>
</dbReference>
<dbReference type="InterPro" id="IPR036515">
    <property type="entry name" value="Transposase_17_sf"/>
</dbReference>